<evidence type="ECO:0000313" key="2">
    <source>
        <dbReference type="EMBL" id="CAH1418274.1"/>
    </source>
</evidence>
<organism evidence="2 3">
    <name type="scientific">Lactuca virosa</name>
    <dbReference type="NCBI Taxonomy" id="75947"/>
    <lineage>
        <taxon>Eukaryota</taxon>
        <taxon>Viridiplantae</taxon>
        <taxon>Streptophyta</taxon>
        <taxon>Embryophyta</taxon>
        <taxon>Tracheophyta</taxon>
        <taxon>Spermatophyta</taxon>
        <taxon>Magnoliopsida</taxon>
        <taxon>eudicotyledons</taxon>
        <taxon>Gunneridae</taxon>
        <taxon>Pentapetalae</taxon>
        <taxon>asterids</taxon>
        <taxon>campanulids</taxon>
        <taxon>Asterales</taxon>
        <taxon>Asteraceae</taxon>
        <taxon>Cichorioideae</taxon>
        <taxon>Cichorieae</taxon>
        <taxon>Lactucinae</taxon>
        <taxon>Lactuca</taxon>
    </lineage>
</organism>
<evidence type="ECO:0000256" key="1">
    <source>
        <dbReference type="SAM" id="Phobius"/>
    </source>
</evidence>
<keyword evidence="1" id="KW-1133">Transmembrane helix</keyword>
<sequence>MSILPRSVVIFCGLVYVITFLPISKIPRLKNTISLLGQNREMFRACIKPVEGTFSPTSAGTTQVQIASDVGQPDVEIPFIILQQEKVLETK</sequence>
<proteinExistence type="predicted"/>
<dbReference type="Proteomes" id="UP001157418">
    <property type="component" value="Unassembled WGS sequence"/>
</dbReference>
<keyword evidence="1" id="KW-0812">Transmembrane</keyword>
<gene>
    <name evidence="2" type="ORF">LVIROSA_LOCUS5879</name>
</gene>
<name>A0AAU9LX98_9ASTR</name>
<comment type="caution">
    <text evidence="2">The sequence shown here is derived from an EMBL/GenBank/DDBJ whole genome shotgun (WGS) entry which is preliminary data.</text>
</comment>
<keyword evidence="3" id="KW-1185">Reference proteome</keyword>
<keyword evidence="1" id="KW-0472">Membrane</keyword>
<dbReference type="AlphaFoldDB" id="A0AAU9LX98"/>
<reference evidence="2 3" key="1">
    <citation type="submission" date="2022-01" db="EMBL/GenBank/DDBJ databases">
        <authorList>
            <person name="Xiong W."/>
            <person name="Schranz E."/>
        </authorList>
    </citation>
    <scope>NUCLEOTIDE SEQUENCE [LARGE SCALE GENOMIC DNA]</scope>
</reference>
<accession>A0AAU9LX98</accession>
<feature type="transmembrane region" description="Helical" evidence="1">
    <location>
        <begin position="6"/>
        <end position="23"/>
    </location>
</feature>
<evidence type="ECO:0000313" key="3">
    <source>
        <dbReference type="Proteomes" id="UP001157418"/>
    </source>
</evidence>
<dbReference type="EMBL" id="CAKMRJ010000113">
    <property type="protein sequence ID" value="CAH1418274.1"/>
    <property type="molecule type" value="Genomic_DNA"/>
</dbReference>
<protein>
    <submittedName>
        <fullName evidence="2">Uncharacterized protein</fullName>
    </submittedName>
</protein>